<evidence type="ECO:0000313" key="4">
    <source>
        <dbReference type="Proteomes" id="UP000030748"/>
    </source>
</evidence>
<dbReference type="InterPro" id="IPR056059">
    <property type="entry name" value="DUF7642"/>
</dbReference>
<accession>A0A022QZU4</accession>
<sequence>MMFGSAKDLLLSGPASELDIEEEADNPVEVLYTASFEELSSKNIQYDTIIWLSISLLLVLAWGVGIVMLLYLPFRRYVLRKDLASRKLYVTSAEIVYEVCRPSFIPFCGEIKIEKRVPLFLVIDIIIEQGCLQSVYGLHTFRVESIANGKAAPVDELQVQGVHNPGLLRKVVVTQASKAIQDASGSWKTNFQTAGGESLSPVESFTLGPAILSSPSKGWK</sequence>
<dbReference type="PANTHER" id="PTHR35410:SF2">
    <property type="entry name" value="OS02G0640200 PROTEIN"/>
    <property type="match status" value="1"/>
</dbReference>
<keyword evidence="4" id="KW-1185">Reference proteome</keyword>
<protein>
    <recommendedName>
        <fullName evidence="2">DUF7642 domain-containing protein</fullName>
    </recommendedName>
</protein>
<dbReference type="EMBL" id="KI630880">
    <property type="protein sequence ID" value="EYU32075.1"/>
    <property type="molecule type" value="Genomic_DNA"/>
</dbReference>
<reference evidence="3 4" key="1">
    <citation type="journal article" date="2013" name="Proc. Natl. Acad. Sci. U.S.A.">
        <title>Fine-scale variation in meiotic recombination in Mimulus inferred from population shotgun sequencing.</title>
        <authorList>
            <person name="Hellsten U."/>
            <person name="Wright K.M."/>
            <person name="Jenkins J."/>
            <person name="Shu S."/>
            <person name="Yuan Y."/>
            <person name="Wessler S.R."/>
            <person name="Schmutz J."/>
            <person name="Willis J.H."/>
            <person name="Rokhsar D.S."/>
        </authorList>
    </citation>
    <scope>NUCLEOTIDE SEQUENCE [LARGE SCALE GENOMIC DNA]</scope>
    <source>
        <strain evidence="4">cv. DUN x IM62</strain>
    </source>
</reference>
<dbReference type="PANTHER" id="PTHR35410">
    <property type="entry name" value="EXPRESSED PROTEIN"/>
    <property type="match status" value="1"/>
</dbReference>
<dbReference type="Proteomes" id="UP000030748">
    <property type="component" value="Unassembled WGS sequence"/>
</dbReference>
<gene>
    <name evidence="3" type="ORF">MIMGU_mgv1a024139mg</name>
</gene>
<dbReference type="Pfam" id="PF24649">
    <property type="entry name" value="DUF7642"/>
    <property type="match status" value="1"/>
</dbReference>
<dbReference type="eggNOG" id="ENOG502QPIU">
    <property type="taxonomic scope" value="Eukaryota"/>
</dbReference>
<proteinExistence type="predicted"/>
<feature type="non-terminal residue" evidence="3">
    <location>
        <position position="220"/>
    </location>
</feature>
<dbReference type="AlphaFoldDB" id="A0A022QZU4"/>
<keyword evidence="1" id="KW-1133">Transmembrane helix</keyword>
<name>A0A022QZU4_ERYGU</name>
<evidence type="ECO:0000256" key="1">
    <source>
        <dbReference type="SAM" id="Phobius"/>
    </source>
</evidence>
<evidence type="ECO:0000259" key="2">
    <source>
        <dbReference type="Pfam" id="PF24649"/>
    </source>
</evidence>
<feature type="domain" description="DUF7642" evidence="2">
    <location>
        <begin position="81"/>
        <end position="180"/>
    </location>
</feature>
<keyword evidence="1" id="KW-0812">Transmembrane</keyword>
<keyword evidence="1" id="KW-0472">Membrane</keyword>
<organism evidence="3 4">
    <name type="scientific">Erythranthe guttata</name>
    <name type="common">Yellow monkey flower</name>
    <name type="synonym">Mimulus guttatus</name>
    <dbReference type="NCBI Taxonomy" id="4155"/>
    <lineage>
        <taxon>Eukaryota</taxon>
        <taxon>Viridiplantae</taxon>
        <taxon>Streptophyta</taxon>
        <taxon>Embryophyta</taxon>
        <taxon>Tracheophyta</taxon>
        <taxon>Spermatophyta</taxon>
        <taxon>Magnoliopsida</taxon>
        <taxon>eudicotyledons</taxon>
        <taxon>Gunneridae</taxon>
        <taxon>Pentapetalae</taxon>
        <taxon>asterids</taxon>
        <taxon>lamiids</taxon>
        <taxon>Lamiales</taxon>
        <taxon>Phrymaceae</taxon>
        <taxon>Erythranthe</taxon>
    </lineage>
</organism>
<feature type="transmembrane region" description="Helical" evidence="1">
    <location>
        <begin position="49"/>
        <end position="72"/>
    </location>
</feature>
<evidence type="ECO:0000313" key="3">
    <source>
        <dbReference type="EMBL" id="EYU32075.1"/>
    </source>
</evidence>
<dbReference type="STRING" id="4155.A0A022QZU4"/>